<name>K0RV90_THAOC</name>
<dbReference type="PRINTS" id="PR00103">
    <property type="entry name" value="CAMPKINASE"/>
</dbReference>
<feature type="domain" description="Cyclic nucleotide-binding" evidence="2">
    <location>
        <begin position="161"/>
        <end position="252"/>
    </location>
</feature>
<dbReference type="PROSITE" id="PS50042">
    <property type="entry name" value="CNMP_BINDING_3"/>
    <property type="match status" value="2"/>
</dbReference>
<dbReference type="InterPro" id="IPR018490">
    <property type="entry name" value="cNMP-bd_dom_sf"/>
</dbReference>
<proteinExistence type="predicted"/>
<evidence type="ECO:0000259" key="2">
    <source>
        <dbReference type="PROSITE" id="PS50042"/>
    </source>
</evidence>
<evidence type="ECO:0000256" key="1">
    <source>
        <dbReference type="SAM" id="MobiDB-lite"/>
    </source>
</evidence>
<gene>
    <name evidence="3" type="ORF">THAOC_22228</name>
</gene>
<feature type="domain" description="Cyclic nucleotide-binding" evidence="2">
    <location>
        <begin position="319"/>
        <end position="398"/>
    </location>
</feature>
<evidence type="ECO:0000313" key="4">
    <source>
        <dbReference type="Proteomes" id="UP000266841"/>
    </source>
</evidence>
<dbReference type="eggNOG" id="KOG1113">
    <property type="taxonomic scope" value="Eukaryota"/>
</dbReference>
<dbReference type="OrthoDB" id="417078at2759"/>
<dbReference type="InterPro" id="IPR014710">
    <property type="entry name" value="RmlC-like_jellyroll"/>
</dbReference>
<dbReference type="GO" id="GO:0034236">
    <property type="term" value="F:protein kinase A catalytic subunit binding"/>
    <property type="evidence" value="ECO:0007669"/>
    <property type="project" value="TreeGrafter"/>
</dbReference>
<organism evidence="3 4">
    <name type="scientific">Thalassiosira oceanica</name>
    <name type="common">Marine diatom</name>
    <dbReference type="NCBI Taxonomy" id="159749"/>
    <lineage>
        <taxon>Eukaryota</taxon>
        <taxon>Sar</taxon>
        <taxon>Stramenopiles</taxon>
        <taxon>Ochrophyta</taxon>
        <taxon>Bacillariophyta</taxon>
        <taxon>Coscinodiscophyceae</taxon>
        <taxon>Thalassiosirophycidae</taxon>
        <taxon>Thalassiosirales</taxon>
        <taxon>Thalassiosiraceae</taxon>
        <taxon>Thalassiosira</taxon>
    </lineage>
</organism>
<dbReference type="GO" id="GO:0030552">
    <property type="term" value="F:cAMP binding"/>
    <property type="evidence" value="ECO:0007669"/>
    <property type="project" value="TreeGrafter"/>
</dbReference>
<dbReference type="GO" id="GO:0005829">
    <property type="term" value="C:cytosol"/>
    <property type="evidence" value="ECO:0007669"/>
    <property type="project" value="TreeGrafter"/>
</dbReference>
<protein>
    <recommendedName>
        <fullName evidence="2">Cyclic nucleotide-binding domain-containing protein</fullName>
    </recommendedName>
</protein>
<dbReference type="CDD" id="cd00038">
    <property type="entry name" value="CAP_ED"/>
    <property type="match status" value="2"/>
</dbReference>
<dbReference type="PROSITE" id="PS00888">
    <property type="entry name" value="CNMP_BINDING_1"/>
    <property type="match status" value="1"/>
</dbReference>
<dbReference type="SMART" id="SM00100">
    <property type="entry name" value="cNMP"/>
    <property type="match status" value="1"/>
</dbReference>
<sequence length="398" mass="43449">MKTKTKQHSRDSYNILTVIVSQTGSRDHGVCAVLAGACELLLRSPSSSHDNTAHTPKHEIIKSGSDGPDQEIATLMKNILKGKSLSCDDIKTISDAREELSRIRKLTSNYQKGKLGLGGEKKGGRNALHEEESINDYVKEVFPKDDNVRGLIYKSIEDKELFDGSSQDELSEIVDIFQPCSFGAGDVVIQQGQMGDEFYVVEKGELSVTVRVDVEHGETSVDGSFNEVKIGNYSDGSAFHLSTALLALPRSSQQTHANFGKSNAHGTGASLVSTGNDRLVLICCALACTLIVSHPTTRQKLRNEKIEFLNSVEINGKAFDDVFTKDQLSTIAELLKQESFIKGATIVREAELGDTLYIIQSGRVNIYKDGINNGNPVNSLEREQVSAIVSSKSQEYFG</sequence>
<keyword evidence="4" id="KW-1185">Reference proteome</keyword>
<dbReference type="PANTHER" id="PTHR11635:SF166">
    <property type="entry name" value="CYCLIC NUCLEOTIDE-BINDING DOMAIN-CONTAINING PROTEIN"/>
    <property type="match status" value="1"/>
</dbReference>
<dbReference type="SUPFAM" id="SSF51206">
    <property type="entry name" value="cAMP-binding domain-like"/>
    <property type="match status" value="2"/>
</dbReference>
<dbReference type="PANTHER" id="PTHR11635">
    <property type="entry name" value="CAMP-DEPENDENT PROTEIN KINASE REGULATORY CHAIN"/>
    <property type="match status" value="1"/>
</dbReference>
<dbReference type="InterPro" id="IPR050503">
    <property type="entry name" value="cAMP-dep_PK_reg_su-like"/>
</dbReference>
<dbReference type="GO" id="GO:0005952">
    <property type="term" value="C:cAMP-dependent protein kinase complex"/>
    <property type="evidence" value="ECO:0007669"/>
    <property type="project" value="InterPro"/>
</dbReference>
<dbReference type="Proteomes" id="UP000266841">
    <property type="component" value="Unassembled WGS sequence"/>
</dbReference>
<dbReference type="GO" id="GO:0004862">
    <property type="term" value="F:cAMP-dependent protein kinase inhibitor activity"/>
    <property type="evidence" value="ECO:0007669"/>
    <property type="project" value="TreeGrafter"/>
</dbReference>
<dbReference type="InterPro" id="IPR000595">
    <property type="entry name" value="cNMP-bd_dom"/>
</dbReference>
<dbReference type="EMBL" id="AGNL01027264">
    <property type="protein sequence ID" value="EJK57698.1"/>
    <property type="molecule type" value="Genomic_DNA"/>
</dbReference>
<feature type="compositionally biased region" description="Polar residues" evidence="1">
    <location>
        <begin position="45"/>
        <end position="54"/>
    </location>
</feature>
<comment type="caution">
    <text evidence="3">The sequence shown here is derived from an EMBL/GenBank/DDBJ whole genome shotgun (WGS) entry which is preliminary data.</text>
</comment>
<reference evidence="3 4" key="1">
    <citation type="journal article" date="2012" name="Genome Biol.">
        <title>Genome and low-iron response of an oceanic diatom adapted to chronic iron limitation.</title>
        <authorList>
            <person name="Lommer M."/>
            <person name="Specht M."/>
            <person name="Roy A.S."/>
            <person name="Kraemer L."/>
            <person name="Andreson R."/>
            <person name="Gutowska M.A."/>
            <person name="Wolf J."/>
            <person name="Bergner S.V."/>
            <person name="Schilhabel M.B."/>
            <person name="Klostermeier U.C."/>
            <person name="Beiko R.G."/>
            <person name="Rosenstiel P."/>
            <person name="Hippler M."/>
            <person name="Laroche J."/>
        </authorList>
    </citation>
    <scope>NUCLEOTIDE SEQUENCE [LARGE SCALE GENOMIC DNA]</scope>
    <source>
        <strain evidence="3 4">CCMP1005</strain>
    </source>
</reference>
<dbReference type="AlphaFoldDB" id="K0RV90"/>
<feature type="region of interest" description="Disordered" evidence="1">
    <location>
        <begin position="45"/>
        <end position="67"/>
    </location>
</feature>
<accession>K0RV90</accession>
<dbReference type="Gene3D" id="2.60.120.10">
    <property type="entry name" value="Jelly Rolls"/>
    <property type="match status" value="2"/>
</dbReference>
<dbReference type="InterPro" id="IPR018488">
    <property type="entry name" value="cNMP-bd_CS"/>
</dbReference>
<evidence type="ECO:0000313" key="3">
    <source>
        <dbReference type="EMBL" id="EJK57698.1"/>
    </source>
</evidence>